<keyword evidence="1" id="KW-0472">Membrane</keyword>
<proteinExistence type="predicted"/>
<name>A0ABQ4CT48_9ACTN</name>
<feature type="transmembrane region" description="Helical" evidence="1">
    <location>
        <begin position="139"/>
        <end position="165"/>
    </location>
</feature>
<sequence length="168" mass="17491">MTEPGRPEASPLAGLAAGVVLVAAGLALFARALVVGADRGVTLGGPTFAPLVVTGLWVVVAGLYLGTQVVAWRRRTPATDDGPRPAWRAPLLLLALLVTYAFVLKYTAVGYVLATLAFYIGAAQLLSTRPFREVIARDAIVGLALSLTVYLAFTKLLGIVLPAGVLPL</sequence>
<feature type="transmembrane region" description="Helical" evidence="1">
    <location>
        <begin position="47"/>
        <end position="65"/>
    </location>
</feature>
<keyword evidence="1" id="KW-1133">Transmembrane helix</keyword>
<reference evidence="3 4" key="1">
    <citation type="submission" date="2021-01" db="EMBL/GenBank/DDBJ databases">
        <title>Whole genome shotgun sequence of Asanoa siamensis NBRC 107932.</title>
        <authorList>
            <person name="Komaki H."/>
            <person name="Tamura T."/>
        </authorList>
    </citation>
    <scope>NUCLEOTIDE SEQUENCE [LARGE SCALE GENOMIC DNA]</scope>
    <source>
        <strain evidence="3 4">NBRC 107932</strain>
    </source>
</reference>
<comment type="caution">
    <text evidence="3">The sequence shown here is derived from an EMBL/GenBank/DDBJ whole genome shotgun (WGS) entry which is preliminary data.</text>
</comment>
<protein>
    <recommendedName>
        <fullName evidence="2">DUF1468 domain-containing protein</fullName>
    </recommendedName>
</protein>
<feature type="domain" description="DUF1468" evidence="2">
    <location>
        <begin position="17"/>
        <end position="162"/>
    </location>
</feature>
<evidence type="ECO:0000313" key="4">
    <source>
        <dbReference type="Proteomes" id="UP000604117"/>
    </source>
</evidence>
<evidence type="ECO:0000313" key="3">
    <source>
        <dbReference type="EMBL" id="GIF74462.1"/>
    </source>
</evidence>
<dbReference type="RefSeq" id="WP_203715034.1">
    <property type="nucleotide sequence ID" value="NZ_BONE01000031.1"/>
</dbReference>
<dbReference type="EMBL" id="BONE01000031">
    <property type="protein sequence ID" value="GIF74462.1"/>
    <property type="molecule type" value="Genomic_DNA"/>
</dbReference>
<gene>
    <name evidence="3" type="ORF">Asi02nite_39800</name>
</gene>
<keyword evidence="4" id="KW-1185">Reference proteome</keyword>
<organism evidence="3 4">
    <name type="scientific">Asanoa siamensis</name>
    <dbReference type="NCBI Taxonomy" id="926357"/>
    <lineage>
        <taxon>Bacteria</taxon>
        <taxon>Bacillati</taxon>
        <taxon>Actinomycetota</taxon>
        <taxon>Actinomycetes</taxon>
        <taxon>Micromonosporales</taxon>
        <taxon>Micromonosporaceae</taxon>
        <taxon>Asanoa</taxon>
    </lineage>
</organism>
<feature type="transmembrane region" description="Helical" evidence="1">
    <location>
        <begin position="109"/>
        <end position="127"/>
    </location>
</feature>
<dbReference type="Pfam" id="PF07331">
    <property type="entry name" value="TctB"/>
    <property type="match status" value="1"/>
</dbReference>
<evidence type="ECO:0000259" key="2">
    <source>
        <dbReference type="Pfam" id="PF07331"/>
    </source>
</evidence>
<feature type="transmembrane region" description="Helical" evidence="1">
    <location>
        <begin position="12"/>
        <end position="35"/>
    </location>
</feature>
<accession>A0ABQ4CT48</accession>
<dbReference type="Proteomes" id="UP000604117">
    <property type="component" value="Unassembled WGS sequence"/>
</dbReference>
<keyword evidence="1" id="KW-0812">Transmembrane</keyword>
<evidence type="ECO:0000256" key="1">
    <source>
        <dbReference type="SAM" id="Phobius"/>
    </source>
</evidence>
<feature type="transmembrane region" description="Helical" evidence="1">
    <location>
        <begin position="86"/>
        <end position="103"/>
    </location>
</feature>
<dbReference type="InterPro" id="IPR009936">
    <property type="entry name" value="DUF1468"/>
</dbReference>